<dbReference type="InterPro" id="IPR029063">
    <property type="entry name" value="SAM-dependent_MTases_sf"/>
</dbReference>
<dbReference type="FunFam" id="3.40.50.150:FF:000311">
    <property type="entry name" value="Methyltransferase protein 13"/>
    <property type="match status" value="1"/>
</dbReference>
<gene>
    <name evidence="5" type="ORF">SELO1098_LOCUS15758</name>
</gene>
<evidence type="ECO:0000313" key="5">
    <source>
        <dbReference type="EMBL" id="CAE0286915.1"/>
    </source>
</evidence>
<reference evidence="5" key="1">
    <citation type="submission" date="2021-01" db="EMBL/GenBank/DDBJ databases">
        <authorList>
            <person name="Corre E."/>
            <person name="Pelletier E."/>
            <person name="Niang G."/>
            <person name="Scheremetjew M."/>
            <person name="Finn R."/>
            <person name="Kale V."/>
            <person name="Holt S."/>
            <person name="Cochrane G."/>
            <person name="Meng A."/>
            <person name="Brown T."/>
            <person name="Cohen L."/>
        </authorList>
    </citation>
    <scope>NUCLEOTIDE SEQUENCE</scope>
    <source>
        <strain evidence="5">CCAP 955/1</strain>
    </source>
</reference>
<dbReference type="SUPFAM" id="SSF53335">
    <property type="entry name" value="S-adenosyl-L-methionine-dependent methyltransferases"/>
    <property type="match status" value="1"/>
</dbReference>
<dbReference type="InterPro" id="IPR013216">
    <property type="entry name" value="Methyltransf_11"/>
</dbReference>
<dbReference type="EMBL" id="HBIC01031156">
    <property type="protein sequence ID" value="CAE0286915.1"/>
    <property type="molecule type" value="Transcribed_RNA"/>
</dbReference>
<feature type="domain" description="Methyltransferase type 11" evidence="4">
    <location>
        <begin position="45"/>
        <end position="147"/>
    </location>
</feature>
<dbReference type="InterPro" id="IPR051419">
    <property type="entry name" value="Lys/N-term_MeTrsfase_sf"/>
</dbReference>
<evidence type="ECO:0000256" key="1">
    <source>
        <dbReference type="ARBA" id="ARBA00008361"/>
    </source>
</evidence>
<dbReference type="Gene3D" id="3.40.50.150">
    <property type="entry name" value="Vaccinia Virus protein VP39"/>
    <property type="match status" value="1"/>
</dbReference>
<accession>A0A7S3M8V2</accession>
<evidence type="ECO:0000256" key="3">
    <source>
        <dbReference type="ARBA" id="ARBA00022679"/>
    </source>
</evidence>
<dbReference type="GO" id="GO:0008757">
    <property type="term" value="F:S-adenosylmethionine-dependent methyltransferase activity"/>
    <property type="evidence" value="ECO:0007669"/>
    <property type="project" value="InterPro"/>
</dbReference>
<dbReference type="CDD" id="cd02440">
    <property type="entry name" value="AdoMet_MTases"/>
    <property type="match status" value="1"/>
</dbReference>
<dbReference type="PANTHER" id="PTHR12176">
    <property type="entry name" value="SAM-DEPENDENT METHYLTRANSFERASE SUPERFAMILY PROTEIN"/>
    <property type="match status" value="1"/>
</dbReference>
<name>A0A7S3M8V2_9STRA</name>
<protein>
    <recommendedName>
        <fullName evidence="4">Methyltransferase type 11 domain-containing protein</fullName>
    </recommendedName>
</protein>
<dbReference type="Pfam" id="PF08241">
    <property type="entry name" value="Methyltransf_11"/>
    <property type="match status" value="1"/>
</dbReference>
<keyword evidence="2" id="KW-0489">Methyltransferase</keyword>
<evidence type="ECO:0000259" key="4">
    <source>
        <dbReference type="Pfam" id="PF08241"/>
    </source>
</evidence>
<evidence type="ECO:0000256" key="2">
    <source>
        <dbReference type="ARBA" id="ARBA00022603"/>
    </source>
</evidence>
<proteinExistence type="inferred from homology"/>
<organism evidence="5">
    <name type="scientific">Spumella elongata</name>
    <dbReference type="NCBI Taxonomy" id="89044"/>
    <lineage>
        <taxon>Eukaryota</taxon>
        <taxon>Sar</taxon>
        <taxon>Stramenopiles</taxon>
        <taxon>Ochrophyta</taxon>
        <taxon>Chrysophyceae</taxon>
        <taxon>Chromulinales</taxon>
        <taxon>Chromulinaceae</taxon>
        <taxon>Spumella</taxon>
    </lineage>
</organism>
<dbReference type="AlphaFoldDB" id="A0A7S3M8V2"/>
<dbReference type="GO" id="GO:0032259">
    <property type="term" value="P:methylation"/>
    <property type="evidence" value="ECO:0007669"/>
    <property type="project" value="UniProtKB-KW"/>
</dbReference>
<comment type="similarity">
    <text evidence="1">Belongs to the methyltransferase superfamily.</text>
</comment>
<sequence>MAQYGKTSYWDERYTKDPEPFDWYQRYSGIRDFINQYVKREDVILMAGAGNSRLTEDMFEDGYSTITNIDVSRVVIDQQIERYKDKPTLQWQQMNVTALDFPDETFDVVIAKATLDAVLCGEGSTANVAKFCSEVSRVLKPTGVFFIVSYGVPDNRLNYLEKEDLYSWNVSVHTVPKPTVSAAAVPSAEDANGVHYIYICSKGGTAEEG</sequence>
<dbReference type="PANTHER" id="PTHR12176:SF79">
    <property type="entry name" value="METHYLTRANSFERASE TYPE 11 DOMAIN-CONTAINING PROTEIN"/>
    <property type="match status" value="1"/>
</dbReference>
<keyword evidence="3" id="KW-0808">Transferase</keyword>